<dbReference type="RefSeq" id="XP_019645969.1">
    <property type="nucleotide sequence ID" value="XM_019790410.1"/>
</dbReference>
<dbReference type="AlphaFoldDB" id="A0A6P5AI55"/>
<evidence type="ECO:0000313" key="3">
    <source>
        <dbReference type="Proteomes" id="UP000515135"/>
    </source>
</evidence>
<accession>A0A6P5AI55</accession>
<keyword evidence="3" id="KW-1185">Reference proteome</keyword>
<dbReference type="Proteomes" id="UP000515135">
    <property type="component" value="Unplaced"/>
</dbReference>
<dbReference type="GeneID" id="109486558"/>
<feature type="transmembrane region" description="Helical" evidence="2">
    <location>
        <begin position="25"/>
        <end position="46"/>
    </location>
</feature>
<name>A0A6P5AI55_BRABE</name>
<organism evidence="3 4">
    <name type="scientific">Branchiostoma belcheri</name>
    <name type="common">Amphioxus</name>
    <dbReference type="NCBI Taxonomy" id="7741"/>
    <lineage>
        <taxon>Eukaryota</taxon>
        <taxon>Metazoa</taxon>
        <taxon>Chordata</taxon>
        <taxon>Cephalochordata</taxon>
        <taxon>Leptocardii</taxon>
        <taxon>Amphioxiformes</taxon>
        <taxon>Branchiostomatidae</taxon>
        <taxon>Branchiostoma</taxon>
    </lineage>
</organism>
<sequence length="164" mass="17876">MSTIIQWRCFAPTEDDDKRLKYARYVLISAVLVLFVGLVLCVALPSLWGLSLVLLALLVMFAVAMLNCYVTLQRRQERLRRSEAAAMHNLYAESATPTNTGTGRATGTGNSAGDDTLQVDLPTYHEARFQTYPAVPPPDAPPVRPDAAGKPEPPPPSYEDAVSS</sequence>
<feature type="compositionally biased region" description="Low complexity" evidence="1">
    <location>
        <begin position="95"/>
        <end position="113"/>
    </location>
</feature>
<feature type="region of interest" description="Disordered" evidence="1">
    <location>
        <begin position="91"/>
        <end position="117"/>
    </location>
</feature>
<feature type="transmembrane region" description="Helical" evidence="2">
    <location>
        <begin position="52"/>
        <end position="72"/>
    </location>
</feature>
<evidence type="ECO:0000256" key="2">
    <source>
        <dbReference type="SAM" id="Phobius"/>
    </source>
</evidence>
<dbReference type="OrthoDB" id="10485385at2759"/>
<keyword evidence="2" id="KW-1133">Transmembrane helix</keyword>
<protein>
    <submittedName>
        <fullName evidence="4">Uncharacterized protein LOC109486558</fullName>
    </submittedName>
</protein>
<evidence type="ECO:0000256" key="1">
    <source>
        <dbReference type="SAM" id="MobiDB-lite"/>
    </source>
</evidence>
<proteinExistence type="predicted"/>
<feature type="region of interest" description="Disordered" evidence="1">
    <location>
        <begin position="130"/>
        <end position="164"/>
    </location>
</feature>
<keyword evidence="2" id="KW-0472">Membrane</keyword>
<gene>
    <name evidence="4" type="primary">LOC109486558</name>
</gene>
<dbReference type="KEGG" id="bbel:109486558"/>
<reference evidence="4" key="1">
    <citation type="submission" date="2025-08" db="UniProtKB">
        <authorList>
            <consortium name="RefSeq"/>
        </authorList>
    </citation>
    <scope>IDENTIFICATION</scope>
    <source>
        <tissue evidence="4">Gonad</tissue>
    </source>
</reference>
<evidence type="ECO:0000313" key="4">
    <source>
        <dbReference type="RefSeq" id="XP_019645969.1"/>
    </source>
</evidence>
<feature type="compositionally biased region" description="Pro residues" evidence="1">
    <location>
        <begin position="134"/>
        <end position="144"/>
    </location>
</feature>
<keyword evidence="2" id="KW-0812">Transmembrane</keyword>